<evidence type="ECO:0000313" key="7">
    <source>
        <dbReference type="EMBL" id="QHV43761.1"/>
    </source>
</evidence>
<feature type="transmembrane region" description="Helical" evidence="6">
    <location>
        <begin position="131"/>
        <end position="150"/>
    </location>
</feature>
<feature type="transmembrane region" description="Helical" evidence="6">
    <location>
        <begin position="312"/>
        <end position="336"/>
    </location>
</feature>
<evidence type="ECO:0000256" key="1">
    <source>
        <dbReference type="ARBA" id="ARBA00004651"/>
    </source>
</evidence>
<gene>
    <name evidence="7" type="ORF">C1N66_11780</name>
</gene>
<dbReference type="PANTHER" id="PTHR30250">
    <property type="entry name" value="PST FAMILY PREDICTED COLANIC ACID TRANSPORTER"/>
    <property type="match status" value="1"/>
</dbReference>
<organism evidence="7 8">
    <name type="scientific">Bacillus cereus</name>
    <dbReference type="NCBI Taxonomy" id="1396"/>
    <lineage>
        <taxon>Bacteria</taxon>
        <taxon>Bacillati</taxon>
        <taxon>Bacillota</taxon>
        <taxon>Bacilli</taxon>
        <taxon>Bacillales</taxon>
        <taxon>Bacillaceae</taxon>
        <taxon>Bacillus</taxon>
        <taxon>Bacillus cereus group</taxon>
    </lineage>
</organism>
<dbReference type="EMBL" id="CP028009">
    <property type="protein sequence ID" value="QHV43761.1"/>
    <property type="molecule type" value="Genomic_DNA"/>
</dbReference>
<dbReference type="GO" id="GO:0005886">
    <property type="term" value="C:plasma membrane"/>
    <property type="evidence" value="ECO:0007669"/>
    <property type="project" value="UniProtKB-SubCell"/>
</dbReference>
<sequence>MLSKIKNILGTKFGKDIIITIAGQVIVLIVAFGLNKVLSNRLGTAGYGEYSITIKTASVLTYIMLACLGIAIPKYLAYFRKSGDKIQESRYVISALIMMFTISLITIVVLYVLKVPFSKIIFGESGFDGYILPILLYAFTSALATFSYSYYRGLDKFYKYSLSQIAIQLIVLFIALVINKDVITLLYMWSLVNGSYGLLVCIYAVKTYYPKAKITSVKRDLKSSMTELASFCLPRLPGEFVLFAYIVVPLIIINHRLGIEATAYFAVATTINSMINPLFSFVGMVLLPLVSKSIASNQFSQADKKVKALIKIYLVVGVIGIIAVEVFTPLVINILFNSEYQSSVPIVRIMILAVLPNAFYLLLRNPLDAMSKIPYNTINLIISFVVLNILVFLSTNVVAYAISFVAAYGLLSILSFWAWRNCRKQYLKSSEEIASDKISL</sequence>
<accession>A0AB73UH31</accession>
<dbReference type="Pfam" id="PF01943">
    <property type="entry name" value="Polysacc_synt"/>
    <property type="match status" value="1"/>
</dbReference>
<comment type="subcellular location">
    <subcellularLocation>
        <location evidence="1">Cell membrane</location>
        <topology evidence="1">Multi-pass membrane protein</topology>
    </subcellularLocation>
</comment>
<feature type="transmembrane region" description="Helical" evidence="6">
    <location>
        <begin position="21"/>
        <end position="39"/>
    </location>
</feature>
<feature type="transmembrane region" description="Helical" evidence="6">
    <location>
        <begin position="342"/>
        <end position="363"/>
    </location>
</feature>
<keyword evidence="4 6" id="KW-1133">Transmembrane helix</keyword>
<feature type="transmembrane region" description="Helical" evidence="6">
    <location>
        <begin position="184"/>
        <end position="205"/>
    </location>
</feature>
<dbReference type="Proteomes" id="UP000464780">
    <property type="component" value="Chromosome"/>
</dbReference>
<feature type="transmembrane region" description="Helical" evidence="6">
    <location>
        <begin position="59"/>
        <end position="79"/>
    </location>
</feature>
<evidence type="ECO:0000256" key="4">
    <source>
        <dbReference type="ARBA" id="ARBA00022989"/>
    </source>
</evidence>
<dbReference type="PANTHER" id="PTHR30250:SF11">
    <property type="entry name" value="O-ANTIGEN TRANSPORTER-RELATED"/>
    <property type="match status" value="1"/>
</dbReference>
<feature type="transmembrane region" description="Helical" evidence="6">
    <location>
        <begin position="91"/>
        <end position="111"/>
    </location>
</feature>
<evidence type="ECO:0000256" key="2">
    <source>
        <dbReference type="ARBA" id="ARBA00022475"/>
    </source>
</evidence>
<evidence type="ECO:0000313" key="8">
    <source>
        <dbReference type="Proteomes" id="UP000464780"/>
    </source>
</evidence>
<proteinExistence type="predicted"/>
<feature type="transmembrane region" description="Helical" evidence="6">
    <location>
        <begin position="263"/>
        <end position="291"/>
    </location>
</feature>
<evidence type="ECO:0000256" key="3">
    <source>
        <dbReference type="ARBA" id="ARBA00022692"/>
    </source>
</evidence>
<protein>
    <submittedName>
        <fullName evidence="7">Oligosaccharide flippase family protein</fullName>
    </submittedName>
</protein>
<name>A0AB73UH31_BACCE</name>
<dbReference type="InterPro" id="IPR002797">
    <property type="entry name" value="Polysacc_synth"/>
</dbReference>
<dbReference type="RefSeq" id="WP_098962944.1">
    <property type="nucleotide sequence ID" value="NZ_CP028009.1"/>
</dbReference>
<feature type="transmembrane region" description="Helical" evidence="6">
    <location>
        <begin position="399"/>
        <end position="419"/>
    </location>
</feature>
<feature type="transmembrane region" description="Helical" evidence="6">
    <location>
        <begin position="157"/>
        <end position="178"/>
    </location>
</feature>
<keyword evidence="5 6" id="KW-0472">Membrane</keyword>
<evidence type="ECO:0000256" key="5">
    <source>
        <dbReference type="ARBA" id="ARBA00023136"/>
    </source>
</evidence>
<feature type="transmembrane region" description="Helical" evidence="6">
    <location>
        <begin position="240"/>
        <end position="257"/>
    </location>
</feature>
<dbReference type="InterPro" id="IPR050833">
    <property type="entry name" value="Poly_Biosynth_Transport"/>
</dbReference>
<dbReference type="AlphaFoldDB" id="A0AB73UH31"/>
<evidence type="ECO:0000256" key="6">
    <source>
        <dbReference type="SAM" id="Phobius"/>
    </source>
</evidence>
<keyword evidence="2" id="KW-1003">Cell membrane</keyword>
<feature type="transmembrane region" description="Helical" evidence="6">
    <location>
        <begin position="375"/>
        <end position="393"/>
    </location>
</feature>
<keyword evidence="3 6" id="KW-0812">Transmembrane</keyword>
<reference evidence="7 8" key="1">
    <citation type="submission" date="2018-03" db="EMBL/GenBank/DDBJ databases">
        <title>The complete genome of bacterial strain SGAir0260.</title>
        <authorList>
            <person name="Schuster S.C."/>
        </authorList>
    </citation>
    <scope>NUCLEOTIDE SEQUENCE [LARGE SCALE GENOMIC DNA]</scope>
    <source>
        <strain evidence="7 8">SGAir0260</strain>
    </source>
</reference>